<dbReference type="Gene3D" id="1.10.3720.10">
    <property type="entry name" value="MetI-like"/>
    <property type="match status" value="1"/>
</dbReference>
<evidence type="ECO:0000313" key="9">
    <source>
        <dbReference type="EMBL" id="WAX56005.1"/>
    </source>
</evidence>
<feature type="transmembrane region" description="Helical" evidence="7">
    <location>
        <begin position="260"/>
        <end position="283"/>
    </location>
</feature>
<accession>A0ABY7JTW7</accession>
<dbReference type="Pfam" id="PF00528">
    <property type="entry name" value="BPD_transp_1"/>
    <property type="match status" value="1"/>
</dbReference>
<keyword evidence="3" id="KW-1003">Cell membrane</keyword>
<dbReference type="PANTHER" id="PTHR30151">
    <property type="entry name" value="ALKANE SULFONATE ABC TRANSPORTER-RELATED, MEMBRANE SUBUNIT"/>
    <property type="match status" value="1"/>
</dbReference>
<feature type="transmembrane region" description="Helical" evidence="7">
    <location>
        <begin position="166"/>
        <end position="182"/>
    </location>
</feature>
<keyword evidence="4 7" id="KW-0812">Transmembrane</keyword>
<keyword evidence="6 7" id="KW-0472">Membrane</keyword>
<comment type="subcellular location">
    <subcellularLocation>
        <location evidence="1 7">Cell membrane</location>
        <topology evidence="1 7">Multi-pass membrane protein</topology>
    </subcellularLocation>
</comment>
<dbReference type="Proteomes" id="UP001164693">
    <property type="component" value="Chromosome"/>
</dbReference>
<evidence type="ECO:0000256" key="7">
    <source>
        <dbReference type="RuleBase" id="RU363032"/>
    </source>
</evidence>
<evidence type="ECO:0000256" key="3">
    <source>
        <dbReference type="ARBA" id="ARBA00022475"/>
    </source>
</evidence>
<gene>
    <name evidence="9" type="ORF">M6B22_15875</name>
</gene>
<keyword evidence="2 7" id="KW-0813">Transport</keyword>
<sequence>MSPEQAVAQRVRSRTVRAAGQDFDTSDEVDLARWRMRRRRRSAVVWTLRVLVLVAVFGLWQLAASYWLDPFYYSKPSLIWDRLYGWFTVGTYKGSIWANVSVTLQEAVLGFVFGSFAGIVLGILFGRARLLAEVLAPFVQALNAVPRIVLASLFIIWFGLGMESKVATALVLVFFPVFFNAFQGAREVDRNLIDNARVLGAGRWQVLRSIVVPSATSWILASLHTAFGFALIGAIVGEYAGADKGVGLLISTAQGTFDAAGIYAGMILSTVLALLAEVILGFAERRLLRWRPPAPSTFTAGI</sequence>
<dbReference type="CDD" id="cd06261">
    <property type="entry name" value="TM_PBP2"/>
    <property type="match status" value="1"/>
</dbReference>
<evidence type="ECO:0000256" key="1">
    <source>
        <dbReference type="ARBA" id="ARBA00004651"/>
    </source>
</evidence>
<dbReference type="InterPro" id="IPR000515">
    <property type="entry name" value="MetI-like"/>
</dbReference>
<dbReference type="EMBL" id="CP097463">
    <property type="protein sequence ID" value="WAX56005.1"/>
    <property type="molecule type" value="Genomic_DNA"/>
</dbReference>
<feature type="transmembrane region" description="Helical" evidence="7">
    <location>
        <begin position="218"/>
        <end position="240"/>
    </location>
</feature>
<proteinExistence type="inferred from homology"/>
<dbReference type="SUPFAM" id="SSF161098">
    <property type="entry name" value="MetI-like"/>
    <property type="match status" value="1"/>
</dbReference>
<evidence type="ECO:0000259" key="8">
    <source>
        <dbReference type="PROSITE" id="PS50928"/>
    </source>
</evidence>
<feature type="domain" description="ABC transmembrane type-1" evidence="8">
    <location>
        <begin position="100"/>
        <end position="280"/>
    </location>
</feature>
<protein>
    <submittedName>
        <fullName evidence="9">ABC transporter permease</fullName>
    </submittedName>
</protein>
<evidence type="ECO:0000313" key="10">
    <source>
        <dbReference type="Proteomes" id="UP001164693"/>
    </source>
</evidence>
<name>A0ABY7JTW7_9ACTN</name>
<keyword evidence="5 7" id="KW-1133">Transmembrane helix</keyword>
<keyword evidence="10" id="KW-1185">Reference proteome</keyword>
<evidence type="ECO:0000256" key="5">
    <source>
        <dbReference type="ARBA" id="ARBA00022989"/>
    </source>
</evidence>
<reference evidence="9" key="1">
    <citation type="submission" date="2022-05" db="EMBL/GenBank/DDBJ databases">
        <title>Jatrophihabitans sp. SB3-54 whole genome sequence.</title>
        <authorList>
            <person name="Suh M.K."/>
            <person name="Eom M.K."/>
            <person name="Kim J.S."/>
            <person name="Kim H.S."/>
            <person name="Do H.E."/>
            <person name="Shin Y.K."/>
            <person name="Lee J.-S."/>
        </authorList>
    </citation>
    <scope>NUCLEOTIDE SEQUENCE</scope>
    <source>
        <strain evidence="9">SB3-54</strain>
    </source>
</reference>
<evidence type="ECO:0000256" key="6">
    <source>
        <dbReference type="ARBA" id="ARBA00023136"/>
    </source>
</evidence>
<dbReference type="PANTHER" id="PTHR30151:SF20">
    <property type="entry name" value="ABC TRANSPORTER PERMEASE PROTEIN HI_0355-RELATED"/>
    <property type="match status" value="1"/>
</dbReference>
<feature type="transmembrane region" description="Helical" evidence="7">
    <location>
        <begin position="107"/>
        <end position="126"/>
    </location>
</feature>
<evidence type="ECO:0000256" key="4">
    <source>
        <dbReference type="ARBA" id="ARBA00022692"/>
    </source>
</evidence>
<comment type="similarity">
    <text evidence="7">Belongs to the binding-protein-dependent transport system permease family.</text>
</comment>
<organism evidence="9 10">
    <name type="scientific">Jatrophihabitans cynanchi</name>
    <dbReference type="NCBI Taxonomy" id="2944128"/>
    <lineage>
        <taxon>Bacteria</taxon>
        <taxon>Bacillati</taxon>
        <taxon>Actinomycetota</taxon>
        <taxon>Actinomycetes</taxon>
        <taxon>Jatrophihabitantales</taxon>
        <taxon>Jatrophihabitantaceae</taxon>
        <taxon>Jatrophihabitans</taxon>
    </lineage>
</organism>
<evidence type="ECO:0000256" key="2">
    <source>
        <dbReference type="ARBA" id="ARBA00022448"/>
    </source>
</evidence>
<feature type="transmembrane region" description="Helical" evidence="7">
    <location>
        <begin position="43"/>
        <end position="68"/>
    </location>
</feature>
<dbReference type="InterPro" id="IPR035906">
    <property type="entry name" value="MetI-like_sf"/>
</dbReference>
<feature type="transmembrane region" description="Helical" evidence="7">
    <location>
        <begin position="138"/>
        <end position="160"/>
    </location>
</feature>
<dbReference type="PROSITE" id="PS50928">
    <property type="entry name" value="ABC_TM1"/>
    <property type="match status" value="1"/>
</dbReference>